<dbReference type="PROSITE" id="PS51257">
    <property type="entry name" value="PROKAR_LIPOPROTEIN"/>
    <property type="match status" value="1"/>
</dbReference>
<evidence type="ECO:0000256" key="2">
    <source>
        <dbReference type="RuleBase" id="RU362097"/>
    </source>
</evidence>
<dbReference type="NCBIfam" id="TIGR01845">
    <property type="entry name" value="outer_NodT"/>
    <property type="match status" value="1"/>
</dbReference>
<keyword evidence="2 3" id="KW-0449">Lipoprotein</keyword>
<keyword evidence="2" id="KW-0812">Transmembrane</keyword>
<dbReference type="EMBL" id="BANB01000118">
    <property type="protein sequence ID" value="GAN76555.1"/>
    <property type="molecule type" value="Genomic_DNA"/>
</dbReference>
<comment type="subcellular location">
    <subcellularLocation>
        <location evidence="2">Cell membrane</location>
        <topology evidence="2">Lipid-anchor</topology>
    </subcellularLocation>
</comment>
<dbReference type="PANTHER" id="PTHR30203:SF33">
    <property type="entry name" value="BLR4455 PROTEIN"/>
    <property type="match status" value="1"/>
</dbReference>
<dbReference type="InterPro" id="IPR003423">
    <property type="entry name" value="OMP_efflux"/>
</dbReference>
<dbReference type="RefSeq" id="WP_048860389.1">
    <property type="nucleotide sequence ID" value="NZ_BANB01000118.1"/>
</dbReference>
<accession>A0A0D6P455</accession>
<dbReference type="SUPFAM" id="SSF56954">
    <property type="entry name" value="Outer membrane efflux proteins (OEP)"/>
    <property type="match status" value="1"/>
</dbReference>
<evidence type="ECO:0000256" key="1">
    <source>
        <dbReference type="ARBA" id="ARBA00007613"/>
    </source>
</evidence>
<dbReference type="Gene3D" id="1.20.1600.10">
    <property type="entry name" value="Outer membrane efflux proteins (OEP)"/>
    <property type="match status" value="1"/>
</dbReference>
<gene>
    <name evidence="3" type="ORF">Asru_0118_07</name>
</gene>
<dbReference type="OrthoDB" id="9783100at2"/>
<evidence type="ECO:0000313" key="3">
    <source>
        <dbReference type="EMBL" id="GAN76555.1"/>
    </source>
</evidence>
<dbReference type="Gene3D" id="2.20.200.10">
    <property type="entry name" value="Outer membrane efflux proteins (OEP)"/>
    <property type="match status" value="1"/>
</dbReference>
<name>A0A0D6P455_9PROT</name>
<dbReference type="AlphaFoldDB" id="A0A0D6P455"/>
<keyword evidence="4" id="KW-1185">Reference proteome</keyword>
<keyword evidence="2" id="KW-1134">Transmembrane beta strand</keyword>
<comment type="similarity">
    <text evidence="1 2">Belongs to the outer membrane factor (OMF) (TC 1.B.17) family.</text>
</comment>
<keyword evidence="2" id="KW-0472">Membrane</keyword>
<protein>
    <submittedName>
        <fullName evidence="3">Secretion system type I outer membrane efflux pump lipoprotein NodT</fullName>
    </submittedName>
</protein>
<dbReference type="Pfam" id="PF02321">
    <property type="entry name" value="OEP"/>
    <property type="match status" value="2"/>
</dbReference>
<evidence type="ECO:0000313" key="4">
    <source>
        <dbReference type="Proteomes" id="UP000032680"/>
    </source>
</evidence>
<reference evidence="3 4" key="1">
    <citation type="submission" date="2012-11" db="EMBL/GenBank/DDBJ databases">
        <title>Whole genome sequence of Acidisphaera rubrifaciens HS-AP3.</title>
        <authorList>
            <person name="Azuma Y."/>
            <person name="Higashiura N."/>
            <person name="Hirakawa H."/>
            <person name="Matsushita K."/>
        </authorList>
    </citation>
    <scope>NUCLEOTIDE SEQUENCE [LARGE SCALE GENOMIC DNA]</scope>
    <source>
        <strain evidence="3 4">HS-AP3</strain>
    </source>
</reference>
<proteinExistence type="inferred from homology"/>
<comment type="caution">
    <text evidence="3">The sequence shown here is derived from an EMBL/GenBank/DDBJ whole genome shotgun (WGS) entry which is preliminary data.</text>
</comment>
<dbReference type="PANTHER" id="PTHR30203">
    <property type="entry name" value="OUTER MEMBRANE CATION EFFLUX PROTEIN"/>
    <property type="match status" value="1"/>
</dbReference>
<organism evidence="3 4">
    <name type="scientific">Acidisphaera rubrifaciens HS-AP3</name>
    <dbReference type="NCBI Taxonomy" id="1231350"/>
    <lineage>
        <taxon>Bacteria</taxon>
        <taxon>Pseudomonadati</taxon>
        <taxon>Pseudomonadota</taxon>
        <taxon>Alphaproteobacteria</taxon>
        <taxon>Acetobacterales</taxon>
        <taxon>Acetobacteraceae</taxon>
        <taxon>Acidisphaera</taxon>
    </lineage>
</organism>
<dbReference type="GO" id="GO:0015562">
    <property type="term" value="F:efflux transmembrane transporter activity"/>
    <property type="evidence" value="ECO:0007669"/>
    <property type="project" value="InterPro"/>
</dbReference>
<keyword evidence="2" id="KW-0564">Palmitate</keyword>
<dbReference type="GO" id="GO:0005886">
    <property type="term" value="C:plasma membrane"/>
    <property type="evidence" value="ECO:0007669"/>
    <property type="project" value="UniProtKB-SubCell"/>
</dbReference>
<sequence length="496" mass="53249">MRTHPAPALAAALALAACNVGPDYKRPDAPTTATFKEDVTPAAYRAAGQWHRAQPNDGLPRGAWWRIFGDPRLDALETQVDRGNQDLRLAEARFRQARAAIGFQRAAEFPTLSVGGTGGALKDSAHQPYFLIPNPTAQGALTLPVDLSYEIDVWGQIRRTVAATREEAQATAGDLATVRLSLHAELAIDYIELRAADAQEKLLADTVTAYEKALSLTQSRLQGGAAPLSDVAQAQTQLDTARVQETDIGVQRAQYEHAIAILIGEPPAAFSLPPLPLDLEPPKVPPGLPSELLQRRPDIAAAERRMAEANEQIGIAEAAYYPSLNLSALAGFEGTTLATWFGLPSLFWAVGLSASELVYDGGRRKAQSENALAGYDAAVDAYRQTVLTAFQQVEDNLAALRILRDEAAQEKSAIDAAASSLRIFNNRYLGGQDAYINVVTAQEFLLSNQRNDVDLRRRRMEADILLVKALGGGWNADEIPALKGSGEADATAGAPG</sequence>
<dbReference type="InterPro" id="IPR010131">
    <property type="entry name" value="MdtP/NodT-like"/>
</dbReference>
<dbReference type="Proteomes" id="UP000032680">
    <property type="component" value="Unassembled WGS sequence"/>
</dbReference>